<feature type="compositionally biased region" description="Low complexity" evidence="1">
    <location>
        <begin position="61"/>
        <end position="76"/>
    </location>
</feature>
<evidence type="ECO:0000256" key="1">
    <source>
        <dbReference type="SAM" id="MobiDB-lite"/>
    </source>
</evidence>
<feature type="transmembrane region" description="Helical" evidence="2">
    <location>
        <begin position="12"/>
        <end position="33"/>
    </location>
</feature>
<sequence length="188" mass="20692">MSSSITFFVRVWCYIYVNAAFIVSLFSTIVIAVQPGAAPPMPHRKLIRVSCGTDRPRRDSVSSVSSNTSIESTTSTLVDETEASDMSIKDAEADRPKIRRASVSFFHPTFTLPHSNTLAHPIRPISRRLSTSSHIVTQSLQHNIVEPTSRMTAHIIPASKNSSRKTVNKVVSLSKKSVQMTKKIVGKA</sequence>
<feature type="region of interest" description="Disordered" evidence="1">
    <location>
        <begin position="52"/>
        <end position="84"/>
    </location>
</feature>
<keyword evidence="4" id="KW-1185">Reference proteome</keyword>
<dbReference type="AlphaFoldDB" id="A0A9P5PZ84"/>
<comment type="caution">
    <text evidence="3">The sequence shown here is derived from an EMBL/GenBank/DDBJ whole genome shotgun (WGS) entry which is preliminary data.</text>
</comment>
<dbReference type="OrthoDB" id="2968085at2759"/>
<dbReference type="EMBL" id="JADNRY010000010">
    <property type="protein sequence ID" value="KAF9075186.1"/>
    <property type="molecule type" value="Genomic_DNA"/>
</dbReference>
<gene>
    <name evidence="3" type="ORF">BDP27DRAFT_1315650</name>
</gene>
<accession>A0A9P5PZ84</accession>
<keyword evidence="2" id="KW-0472">Membrane</keyword>
<keyword evidence="2" id="KW-1133">Transmembrane helix</keyword>
<keyword evidence="2" id="KW-0812">Transmembrane</keyword>
<reference evidence="3" key="1">
    <citation type="submission" date="2020-11" db="EMBL/GenBank/DDBJ databases">
        <authorList>
            <consortium name="DOE Joint Genome Institute"/>
            <person name="Ahrendt S."/>
            <person name="Riley R."/>
            <person name="Andreopoulos W."/>
            <person name="Labutti K."/>
            <person name="Pangilinan J."/>
            <person name="Ruiz-Duenas F.J."/>
            <person name="Barrasa J.M."/>
            <person name="Sanchez-Garcia M."/>
            <person name="Camarero S."/>
            <person name="Miyauchi S."/>
            <person name="Serrano A."/>
            <person name="Linde D."/>
            <person name="Babiker R."/>
            <person name="Drula E."/>
            <person name="Ayuso-Fernandez I."/>
            <person name="Pacheco R."/>
            <person name="Padilla G."/>
            <person name="Ferreira P."/>
            <person name="Barriuso J."/>
            <person name="Kellner H."/>
            <person name="Castanera R."/>
            <person name="Alfaro M."/>
            <person name="Ramirez L."/>
            <person name="Pisabarro A.G."/>
            <person name="Kuo A."/>
            <person name="Tritt A."/>
            <person name="Lipzen A."/>
            <person name="He G."/>
            <person name="Yan M."/>
            <person name="Ng V."/>
            <person name="Cullen D."/>
            <person name="Martin F."/>
            <person name="Rosso M.-N."/>
            <person name="Henrissat B."/>
            <person name="Hibbett D."/>
            <person name="Martinez A.T."/>
            <person name="Grigoriev I.V."/>
        </authorList>
    </citation>
    <scope>NUCLEOTIDE SEQUENCE</scope>
    <source>
        <strain evidence="3">AH 40177</strain>
    </source>
</reference>
<proteinExistence type="predicted"/>
<dbReference type="Proteomes" id="UP000772434">
    <property type="component" value="Unassembled WGS sequence"/>
</dbReference>
<evidence type="ECO:0000313" key="4">
    <source>
        <dbReference type="Proteomes" id="UP000772434"/>
    </source>
</evidence>
<organism evidence="3 4">
    <name type="scientific">Rhodocollybia butyracea</name>
    <dbReference type="NCBI Taxonomy" id="206335"/>
    <lineage>
        <taxon>Eukaryota</taxon>
        <taxon>Fungi</taxon>
        <taxon>Dikarya</taxon>
        <taxon>Basidiomycota</taxon>
        <taxon>Agaricomycotina</taxon>
        <taxon>Agaricomycetes</taxon>
        <taxon>Agaricomycetidae</taxon>
        <taxon>Agaricales</taxon>
        <taxon>Marasmiineae</taxon>
        <taxon>Omphalotaceae</taxon>
        <taxon>Rhodocollybia</taxon>
    </lineage>
</organism>
<name>A0A9P5PZ84_9AGAR</name>
<evidence type="ECO:0000256" key="2">
    <source>
        <dbReference type="SAM" id="Phobius"/>
    </source>
</evidence>
<protein>
    <submittedName>
        <fullName evidence="3">Uncharacterized protein</fullName>
    </submittedName>
</protein>
<evidence type="ECO:0000313" key="3">
    <source>
        <dbReference type="EMBL" id="KAF9075186.1"/>
    </source>
</evidence>